<dbReference type="InterPro" id="IPR016461">
    <property type="entry name" value="COMT-like"/>
</dbReference>
<gene>
    <name evidence="7" type="ORF">IW245_000416</name>
</gene>
<dbReference type="EMBL" id="JADOUF010000001">
    <property type="protein sequence ID" value="MBG6134222.1"/>
    <property type="molecule type" value="Genomic_DNA"/>
</dbReference>
<dbReference type="Gene3D" id="1.10.10.10">
    <property type="entry name" value="Winged helix-like DNA-binding domain superfamily/Winged helix DNA-binding domain"/>
    <property type="match status" value="1"/>
</dbReference>
<sequence>MTTTAPSSDTVAAAQRIVSINNAYFRSKALHSAVELGLFALLADAPRTVAEICEQLKLSAPLATDFLDALVGLELLDRDGGRYANSADADALLVPGRPGYLGGSVLQHSTLHYHSWARLTDALRSGDAQSGTTVTGRHGFAKHYEDPDRARRLMDHMDSFTTFVAPQIAATLDWGPYRTFVDLGGARGNLAARLVQAQPHLRGTVFDLPALRELFDEHMAGLETADSVSFHPGDFFSDPLPSADVVIIGHILHDWPVAARMELVRRAYEALPAGGVLAVYDAMLDDSRAEPGTLLQSLNCGMIRDGGGEYTVTEAGRYAEAAGFTVRQVTPLRTITRDRVLVAVKPG</sequence>
<dbReference type="InterPro" id="IPR036388">
    <property type="entry name" value="WH-like_DNA-bd_sf"/>
</dbReference>
<evidence type="ECO:0000313" key="8">
    <source>
        <dbReference type="Proteomes" id="UP000622552"/>
    </source>
</evidence>
<evidence type="ECO:0000313" key="7">
    <source>
        <dbReference type="EMBL" id="MBG6134222.1"/>
    </source>
</evidence>
<dbReference type="InterPro" id="IPR029063">
    <property type="entry name" value="SAM-dependent_MTases_sf"/>
</dbReference>
<feature type="active site" description="Proton acceptor" evidence="4">
    <location>
        <position position="253"/>
    </location>
</feature>
<dbReference type="CDD" id="cd02440">
    <property type="entry name" value="AdoMet_MTases"/>
    <property type="match status" value="1"/>
</dbReference>
<dbReference type="InterPro" id="IPR012967">
    <property type="entry name" value="COMT_dimerisation"/>
</dbReference>
<proteinExistence type="predicted"/>
<evidence type="ECO:0000256" key="4">
    <source>
        <dbReference type="PIRSR" id="PIRSR005739-1"/>
    </source>
</evidence>
<evidence type="ECO:0000256" key="3">
    <source>
        <dbReference type="ARBA" id="ARBA00022691"/>
    </source>
</evidence>
<dbReference type="SUPFAM" id="SSF46785">
    <property type="entry name" value="Winged helix' DNA-binding domain"/>
    <property type="match status" value="1"/>
</dbReference>
<dbReference type="GO" id="GO:0032259">
    <property type="term" value="P:methylation"/>
    <property type="evidence" value="ECO:0007669"/>
    <property type="project" value="UniProtKB-KW"/>
</dbReference>
<dbReference type="AlphaFoldDB" id="A0A8J7KUN3"/>
<keyword evidence="2" id="KW-0808">Transferase</keyword>
<keyword evidence="3" id="KW-0949">S-adenosyl-L-methionine</keyword>
<evidence type="ECO:0000259" key="6">
    <source>
        <dbReference type="Pfam" id="PF08100"/>
    </source>
</evidence>
<dbReference type="PANTHER" id="PTHR43712:SF2">
    <property type="entry name" value="O-METHYLTRANSFERASE CICE"/>
    <property type="match status" value="1"/>
</dbReference>
<dbReference type="Proteomes" id="UP000622552">
    <property type="component" value="Unassembled WGS sequence"/>
</dbReference>
<evidence type="ECO:0000259" key="5">
    <source>
        <dbReference type="Pfam" id="PF00891"/>
    </source>
</evidence>
<dbReference type="PANTHER" id="PTHR43712">
    <property type="entry name" value="PUTATIVE (AFU_ORTHOLOGUE AFUA_4G14580)-RELATED"/>
    <property type="match status" value="1"/>
</dbReference>
<comment type="caution">
    <text evidence="7">The sequence shown here is derived from an EMBL/GenBank/DDBJ whole genome shotgun (WGS) entry which is preliminary data.</text>
</comment>
<protein>
    <submittedName>
        <fullName evidence="7">SAM-dependent methyltransferase</fullName>
    </submittedName>
</protein>
<keyword evidence="8" id="KW-1185">Reference proteome</keyword>
<dbReference type="RefSeq" id="WP_197001483.1">
    <property type="nucleotide sequence ID" value="NZ_BONS01000035.1"/>
</dbReference>
<dbReference type="SUPFAM" id="SSF53335">
    <property type="entry name" value="S-adenosyl-L-methionine-dependent methyltransferases"/>
    <property type="match status" value="1"/>
</dbReference>
<dbReference type="InterPro" id="IPR001077">
    <property type="entry name" value="COMT_C"/>
</dbReference>
<dbReference type="InterPro" id="IPR036390">
    <property type="entry name" value="WH_DNA-bd_sf"/>
</dbReference>
<organism evidence="7 8">
    <name type="scientific">Longispora fulva</name>
    <dbReference type="NCBI Taxonomy" id="619741"/>
    <lineage>
        <taxon>Bacteria</taxon>
        <taxon>Bacillati</taxon>
        <taxon>Actinomycetota</taxon>
        <taxon>Actinomycetes</taxon>
        <taxon>Micromonosporales</taxon>
        <taxon>Micromonosporaceae</taxon>
        <taxon>Longispora</taxon>
    </lineage>
</organism>
<dbReference type="Pfam" id="PF08100">
    <property type="entry name" value="Dimerisation"/>
    <property type="match status" value="1"/>
</dbReference>
<evidence type="ECO:0000256" key="2">
    <source>
        <dbReference type="ARBA" id="ARBA00022679"/>
    </source>
</evidence>
<feature type="domain" description="O-methyltransferase C-terminal" evidence="5">
    <location>
        <begin position="116"/>
        <end position="324"/>
    </location>
</feature>
<keyword evidence="1 7" id="KW-0489">Methyltransferase</keyword>
<dbReference type="GO" id="GO:0046983">
    <property type="term" value="F:protein dimerization activity"/>
    <property type="evidence" value="ECO:0007669"/>
    <property type="project" value="InterPro"/>
</dbReference>
<dbReference type="GO" id="GO:0008171">
    <property type="term" value="F:O-methyltransferase activity"/>
    <property type="evidence" value="ECO:0007669"/>
    <property type="project" value="InterPro"/>
</dbReference>
<accession>A0A8J7KUN3</accession>
<dbReference type="Pfam" id="PF00891">
    <property type="entry name" value="Methyltransf_2"/>
    <property type="match status" value="1"/>
</dbReference>
<dbReference type="Gene3D" id="3.40.50.150">
    <property type="entry name" value="Vaccinia Virus protein VP39"/>
    <property type="match status" value="1"/>
</dbReference>
<feature type="domain" description="O-methyltransferase dimerisation" evidence="6">
    <location>
        <begin position="22"/>
        <end position="94"/>
    </location>
</feature>
<dbReference type="PROSITE" id="PS51683">
    <property type="entry name" value="SAM_OMT_II"/>
    <property type="match status" value="1"/>
</dbReference>
<reference evidence="7" key="1">
    <citation type="submission" date="2020-11" db="EMBL/GenBank/DDBJ databases">
        <title>Sequencing the genomes of 1000 actinobacteria strains.</title>
        <authorList>
            <person name="Klenk H.-P."/>
        </authorList>
    </citation>
    <scope>NUCLEOTIDE SEQUENCE</scope>
    <source>
        <strain evidence="7">DSM 45356</strain>
    </source>
</reference>
<evidence type="ECO:0000256" key="1">
    <source>
        <dbReference type="ARBA" id="ARBA00022603"/>
    </source>
</evidence>
<dbReference type="PIRSF" id="PIRSF005739">
    <property type="entry name" value="O-mtase"/>
    <property type="match status" value="1"/>
</dbReference>
<name>A0A8J7KUN3_9ACTN</name>